<protein>
    <recommendedName>
        <fullName evidence="6">Secreted protein</fullName>
    </recommendedName>
</protein>
<dbReference type="Proteomes" id="UP000283512">
    <property type="component" value="Unassembled WGS sequence"/>
</dbReference>
<keyword evidence="1" id="KW-0732">Signal</keyword>
<proteinExistence type="predicted"/>
<evidence type="ECO:0008006" key="6">
    <source>
        <dbReference type="Google" id="ProtNLM"/>
    </source>
</evidence>
<evidence type="ECO:0000313" key="5">
    <source>
        <dbReference type="Proteomes" id="UP000427825"/>
    </source>
</evidence>
<dbReference type="EMBL" id="QRKD01000014">
    <property type="protein sequence ID" value="RHH88301.1"/>
    <property type="molecule type" value="Genomic_DNA"/>
</dbReference>
<evidence type="ECO:0000256" key="1">
    <source>
        <dbReference type="SAM" id="SignalP"/>
    </source>
</evidence>
<feature type="signal peptide" evidence="1">
    <location>
        <begin position="1"/>
        <end position="22"/>
    </location>
</feature>
<feature type="chain" id="PRO_5036105553" description="Secreted protein" evidence="1">
    <location>
        <begin position="23"/>
        <end position="68"/>
    </location>
</feature>
<dbReference type="EMBL" id="VVYJ01000001">
    <property type="protein sequence ID" value="KAA5481374.1"/>
    <property type="molecule type" value="Genomic_DNA"/>
</dbReference>
<accession>A0A414YPB0</accession>
<organism evidence="3 4">
    <name type="scientific">Bacteroides caccae</name>
    <dbReference type="NCBI Taxonomy" id="47678"/>
    <lineage>
        <taxon>Bacteria</taxon>
        <taxon>Pseudomonadati</taxon>
        <taxon>Bacteroidota</taxon>
        <taxon>Bacteroidia</taxon>
        <taxon>Bacteroidales</taxon>
        <taxon>Bacteroidaceae</taxon>
        <taxon>Bacteroides</taxon>
    </lineage>
</organism>
<sequence>MPAFSCSIVFFLILSNSSFIQKAVLAKLIFSSLLTQFNLHTLICCQTTKRPDFPENYNILQDISGMLT</sequence>
<evidence type="ECO:0000313" key="4">
    <source>
        <dbReference type="Proteomes" id="UP000283512"/>
    </source>
</evidence>
<evidence type="ECO:0000313" key="2">
    <source>
        <dbReference type="EMBL" id="KAA5481374.1"/>
    </source>
</evidence>
<reference evidence="2 5" key="2">
    <citation type="journal article" date="2019" name="Nat. Med.">
        <title>A library of human gut bacterial isolates paired with longitudinal multiomics data enables mechanistic microbiome research.</title>
        <authorList>
            <person name="Poyet M."/>
            <person name="Groussin M."/>
            <person name="Gibbons S.M."/>
            <person name="Avila-Pacheco J."/>
            <person name="Jiang X."/>
            <person name="Kearney S.M."/>
            <person name="Perrotta A.R."/>
            <person name="Berdy B."/>
            <person name="Zhao S."/>
            <person name="Lieberman T.D."/>
            <person name="Swanson P.K."/>
            <person name="Smith M."/>
            <person name="Roesemann S."/>
            <person name="Alexander J.E."/>
            <person name="Rich S.A."/>
            <person name="Livny J."/>
            <person name="Vlamakis H."/>
            <person name="Clish C."/>
            <person name="Bullock K."/>
            <person name="Deik A."/>
            <person name="Scott J."/>
            <person name="Pierce K.A."/>
            <person name="Xavier R.J."/>
            <person name="Alm E.J."/>
        </authorList>
    </citation>
    <scope>NUCLEOTIDE SEQUENCE [LARGE SCALE GENOMIC DNA]</scope>
    <source>
        <strain evidence="2 5">BIOML-A25</strain>
    </source>
</reference>
<comment type="caution">
    <text evidence="3">The sequence shown here is derived from an EMBL/GenBank/DDBJ whole genome shotgun (WGS) entry which is preliminary data.</text>
</comment>
<reference evidence="3 4" key="1">
    <citation type="submission" date="2018-08" db="EMBL/GenBank/DDBJ databases">
        <title>A genome reference for cultivated species of the human gut microbiota.</title>
        <authorList>
            <person name="Zou Y."/>
            <person name="Xue W."/>
            <person name="Luo G."/>
        </authorList>
    </citation>
    <scope>NUCLEOTIDE SEQUENCE [LARGE SCALE GENOMIC DNA]</scope>
    <source>
        <strain evidence="3 4">AM16-49B</strain>
    </source>
</reference>
<dbReference type="AlphaFoldDB" id="A0A414YPB0"/>
<evidence type="ECO:0000313" key="3">
    <source>
        <dbReference type="EMBL" id="RHH88301.1"/>
    </source>
</evidence>
<gene>
    <name evidence="3" type="ORF">DW190_14455</name>
    <name evidence="2" type="ORF">F2Y39_01635</name>
</gene>
<dbReference type="Proteomes" id="UP000427825">
    <property type="component" value="Unassembled WGS sequence"/>
</dbReference>
<name>A0A414YPB0_9BACE</name>